<dbReference type="EMBL" id="WMIB01000008">
    <property type="protein sequence ID" value="MTH53740.1"/>
    <property type="molecule type" value="Genomic_DNA"/>
</dbReference>
<proteinExistence type="predicted"/>
<evidence type="ECO:0000313" key="3">
    <source>
        <dbReference type="Proteomes" id="UP000434639"/>
    </source>
</evidence>
<evidence type="ECO:0000313" key="2">
    <source>
        <dbReference type="EMBL" id="MTH53740.1"/>
    </source>
</evidence>
<dbReference type="PANTHER" id="PTHR34289">
    <property type="entry name" value="PROTEIN, PUTATIVE (DUF819)-RELATED"/>
    <property type="match status" value="1"/>
</dbReference>
<reference evidence="2 3" key="1">
    <citation type="journal article" date="2017" name="Int. J. Syst. Evol. Microbiol.">
        <title>Bacillus mangrovi sp. nov., isolated from a sediment sample from a mangrove forest.</title>
        <authorList>
            <person name="Gupta V."/>
            <person name="Singh P.K."/>
            <person name="Korpole S."/>
            <person name="Tanuku N.R.S."/>
            <person name="Pinnaka A.K."/>
        </authorList>
    </citation>
    <scope>NUCLEOTIDE SEQUENCE [LARGE SCALE GENOMIC DNA]</scope>
    <source>
        <strain evidence="2 3">KCTC 33872</strain>
    </source>
</reference>
<dbReference type="OrthoDB" id="653763at2"/>
<dbReference type="RefSeq" id="WP_155112271.1">
    <property type="nucleotide sequence ID" value="NZ_WMIB01000008.1"/>
</dbReference>
<feature type="transmembrane region" description="Helical" evidence="1">
    <location>
        <begin position="249"/>
        <end position="267"/>
    </location>
</feature>
<dbReference type="Proteomes" id="UP000434639">
    <property type="component" value="Unassembled WGS sequence"/>
</dbReference>
<feature type="transmembrane region" description="Helical" evidence="1">
    <location>
        <begin position="67"/>
        <end position="83"/>
    </location>
</feature>
<sequence length="388" mass="41844">MIQDGFMYVSVLTAFAALMVGLERKFKHLKFFKFIPGIVLIYIGAALMQTFGLFADNESTGAAYDQLRGALLPAMLFLMLLKCDIRSVIQLGPRMLGGFFAAVVSIALGFIIVYFLLQSFYVEDTWKAFGALSGSWTGGSANMVALQGILEVPENIFGYALMMDTINYAVWVMLMFWLVPFADRFNKWTKADTGALQKGMAESAAAAEEVEKPVKFEHMLYLLGIGLLVSSLSTLAGNNLPAVGDVINATSWTIMIASVAGLIFALTPAAKIPGALDVSNVMLYIIIAMIASHSDFSDIAQAPIYLISGFAIMGIHLVIMILLGKWFRYDLFTLGVASLANIGGMASAPMLAAAYSRALIPVGVIMALMGSFLGTYFGMLIAKILSAL</sequence>
<dbReference type="Pfam" id="PF05684">
    <property type="entry name" value="DUF819"/>
    <property type="match status" value="1"/>
</dbReference>
<dbReference type="AlphaFoldDB" id="A0A7X2S5R1"/>
<organism evidence="2 3">
    <name type="scientific">Metabacillus mangrovi</name>
    <dbReference type="NCBI Taxonomy" id="1491830"/>
    <lineage>
        <taxon>Bacteria</taxon>
        <taxon>Bacillati</taxon>
        <taxon>Bacillota</taxon>
        <taxon>Bacilli</taxon>
        <taxon>Bacillales</taxon>
        <taxon>Bacillaceae</taxon>
        <taxon>Metabacillus</taxon>
    </lineage>
</organism>
<feature type="transmembrane region" description="Helical" evidence="1">
    <location>
        <begin position="34"/>
        <end position="55"/>
    </location>
</feature>
<feature type="transmembrane region" description="Helical" evidence="1">
    <location>
        <begin position="156"/>
        <end position="179"/>
    </location>
</feature>
<keyword evidence="1" id="KW-0812">Transmembrane</keyword>
<feature type="transmembrane region" description="Helical" evidence="1">
    <location>
        <begin position="95"/>
        <end position="117"/>
    </location>
</feature>
<feature type="transmembrane region" description="Helical" evidence="1">
    <location>
        <begin position="331"/>
        <end position="352"/>
    </location>
</feature>
<gene>
    <name evidence="2" type="ORF">GKZ89_10020</name>
</gene>
<protein>
    <submittedName>
        <fullName evidence="2">DUF819 family protein</fullName>
    </submittedName>
</protein>
<comment type="caution">
    <text evidence="2">The sequence shown here is derived from an EMBL/GenBank/DDBJ whole genome shotgun (WGS) entry which is preliminary data.</text>
</comment>
<evidence type="ECO:0000256" key="1">
    <source>
        <dbReference type="SAM" id="Phobius"/>
    </source>
</evidence>
<dbReference type="PANTHER" id="PTHR34289:SF8">
    <property type="entry name" value="DUF819 DOMAIN-CONTAINING PROTEIN"/>
    <property type="match status" value="1"/>
</dbReference>
<keyword evidence="3" id="KW-1185">Reference proteome</keyword>
<keyword evidence="1" id="KW-0472">Membrane</keyword>
<keyword evidence="1" id="KW-1133">Transmembrane helix</keyword>
<name>A0A7X2S5R1_9BACI</name>
<feature type="transmembrane region" description="Helical" evidence="1">
    <location>
        <begin position="304"/>
        <end position="324"/>
    </location>
</feature>
<accession>A0A7X2S5R1</accession>
<feature type="transmembrane region" description="Helical" evidence="1">
    <location>
        <begin position="6"/>
        <end position="22"/>
    </location>
</feature>
<feature type="transmembrane region" description="Helical" evidence="1">
    <location>
        <begin position="219"/>
        <end position="237"/>
    </location>
</feature>
<feature type="transmembrane region" description="Helical" evidence="1">
    <location>
        <begin position="358"/>
        <end position="382"/>
    </location>
</feature>
<dbReference type="InterPro" id="IPR008537">
    <property type="entry name" value="DUF819"/>
</dbReference>